<dbReference type="Gramene" id="TraesLDM6A03G03409040.1">
    <property type="protein sequence ID" value="TraesLDM6A03G03409040.1.CDS1"/>
    <property type="gene ID" value="TraesLDM6A03G03409040"/>
</dbReference>
<reference evidence="2" key="2">
    <citation type="submission" date="2018-10" db="UniProtKB">
        <authorList>
            <consortium name="EnsemblPlants"/>
        </authorList>
    </citation>
    <scope>IDENTIFICATION</scope>
</reference>
<protein>
    <submittedName>
        <fullName evidence="2">Uncharacterized protein</fullName>
    </submittedName>
</protein>
<feature type="region of interest" description="Disordered" evidence="1">
    <location>
        <begin position="146"/>
        <end position="174"/>
    </location>
</feature>
<evidence type="ECO:0000256" key="1">
    <source>
        <dbReference type="SAM" id="MobiDB-lite"/>
    </source>
</evidence>
<keyword evidence="3" id="KW-1185">Reference proteome</keyword>
<organism evidence="2">
    <name type="scientific">Triticum aestivum</name>
    <name type="common">Wheat</name>
    <dbReference type="NCBI Taxonomy" id="4565"/>
    <lineage>
        <taxon>Eukaryota</taxon>
        <taxon>Viridiplantae</taxon>
        <taxon>Streptophyta</taxon>
        <taxon>Embryophyta</taxon>
        <taxon>Tracheophyta</taxon>
        <taxon>Spermatophyta</taxon>
        <taxon>Magnoliopsida</taxon>
        <taxon>Liliopsida</taxon>
        <taxon>Poales</taxon>
        <taxon>Poaceae</taxon>
        <taxon>BOP clade</taxon>
        <taxon>Pooideae</taxon>
        <taxon>Triticodae</taxon>
        <taxon>Triticeae</taxon>
        <taxon>Triticinae</taxon>
        <taxon>Triticum</taxon>
    </lineage>
</organism>
<dbReference type="Proteomes" id="UP000019116">
    <property type="component" value="Chromosome 6A"/>
</dbReference>
<dbReference type="Gramene" id="TraesSYM6A03G03348500.1">
    <property type="protein sequence ID" value="TraesSYM6A03G03348500.1.CDS1"/>
    <property type="gene ID" value="TraesSYM6A03G03348500"/>
</dbReference>
<reference evidence="2" key="1">
    <citation type="submission" date="2018-08" db="EMBL/GenBank/DDBJ databases">
        <authorList>
            <person name="Rossello M."/>
        </authorList>
    </citation>
    <scope>NUCLEOTIDE SEQUENCE [LARGE SCALE GENOMIC DNA]</scope>
    <source>
        <strain evidence="2">cv. Chinese Spring</strain>
    </source>
</reference>
<dbReference type="Gramene" id="TraesCAD_scaffold_020824_01G000100.1">
    <property type="protein sequence ID" value="TraesCAD_scaffold_020824_01G000100.1"/>
    <property type="gene ID" value="TraesCAD_scaffold_020824_01G000100"/>
</dbReference>
<dbReference type="Gramene" id="TraesCS6A03G0974700.1">
    <property type="protein sequence ID" value="TraesCS6A03G0974700.1.CDS1"/>
    <property type="gene ID" value="TraesCS6A03G0974700"/>
</dbReference>
<dbReference type="Gramene" id="TraesSTA6A03G03396070.1">
    <property type="protein sequence ID" value="TraesSTA6A03G03396070.1.CDS1"/>
    <property type="gene ID" value="TraesSTA6A03G03396070"/>
</dbReference>
<dbReference type="Gramene" id="TraesNOR6A03G03439440.1">
    <property type="protein sequence ID" value="TraesNOR6A03G03439440.1.CDS1"/>
    <property type="gene ID" value="TraesNOR6A03G03439440"/>
</dbReference>
<dbReference type="Gramene" id="TraesRN6A0100961900.1">
    <property type="protein sequence ID" value="TraesRN6A0100961900.1"/>
    <property type="gene ID" value="TraesRN6A0100961900"/>
</dbReference>
<evidence type="ECO:0000313" key="2">
    <source>
        <dbReference type="EnsemblPlants" id="TraesCS6A02G387000.1.cds1"/>
    </source>
</evidence>
<evidence type="ECO:0000313" key="3">
    <source>
        <dbReference type="Proteomes" id="UP000019116"/>
    </source>
</evidence>
<dbReference type="AlphaFoldDB" id="A0A3B6NWP2"/>
<name>A0A3B6NWP2_WHEAT</name>
<proteinExistence type="predicted"/>
<dbReference type="OMA" id="HTMAMFL"/>
<dbReference type="EnsemblPlants" id="TraesCS6A02G387000.1">
    <property type="protein sequence ID" value="TraesCS6A02G387000.1.cds1"/>
    <property type="gene ID" value="TraesCS6A02G387000"/>
</dbReference>
<sequence>MAFLLPKLNTHVLQASGGAAAAGLRQGLKALLSIGTHKKLLRCVELHRRYDQLHQRYRAREDCRQVITGAAAAGVHVSVKGLEALLFSVSITMHPQEALVSETASQELRAAAARWPEEDGLEVQHIGEPLAAAIICVVLEHTGEACSQGRRSGQRTPDDHLRGGGWGSNNPPARQAVLRPMRAHTMAMFLVY</sequence>
<dbReference type="Gramene" id="TraesARI6A03G03363170.1">
    <property type="protein sequence ID" value="TraesARI6A03G03363170.1.CDS1"/>
    <property type="gene ID" value="TraesARI6A03G03363170"/>
</dbReference>
<dbReference type="Gramene" id="TraesJUL6A03G03432510.1">
    <property type="protein sequence ID" value="TraesJUL6A03G03432510.1.CDS1"/>
    <property type="gene ID" value="TraesJUL6A03G03432510"/>
</dbReference>
<dbReference type="Gramene" id="TraesCS6A02G387000.1">
    <property type="protein sequence ID" value="TraesCS6A02G387000.1.cds1"/>
    <property type="gene ID" value="TraesCS6A02G387000"/>
</dbReference>
<dbReference type="Gramene" id="TraesPARA_EIv1.0_1983070.1">
    <property type="protein sequence ID" value="TraesPARA_EIv1.0_1983070.1.CDS1"/>
    <property type="gene ID" value="TraesPARA_EIv1.0_1983070"/>
</dbReference>
<accession>A0A3B6NWP2</accession>
<dbReference type="Gramene" id="TraesJAG6A03G03398280.1">
    <property type="protein sequence ID" value="TraesJAG6A03G03398280.1.CDS1"/>
    <property type="gene ID" value="TraesJAG6A03G03398280"/>
</dbReference>
<dbReference type="Gramene" id="TraesMAC6A03G03404540.1">
    <property type="protein sequence ID" value="TraesMAC6A03G03404540.1.CDS1"/>
    <property type="gene ID" value="TraesMAC6A03G03404540"/>
</dbReference>